<dbReference type="PANTHER" id="PTHR47338:SF5">
    <property type="entry name" value="ZN(II)2CYS6 TRANSCRIPTION FACTOR (EUROFUNG)"/>
    <property type="match status" value="1"/>
</dbReference>
<feature type="region of interest" description="Disordered" evidence="6">
    <location>
        <begin position="651"/>
        <end position="706"/>
    </location>
</feature>
<dbReference type="InterPro" id="IPR036864">
    <property type="entry name" value="Zn2-C6_fun-type_DNA-bd_sf"/>
</dbReference>
<dbReference type="InterPro" id="IPR050815">
    <property type="entry name" value="TF_fung"/>
</dbReference>
<keyword evidence="4" id="KW-0804">Transcription</keyword>
<keyword evidence="3" id="KW-0805">Transcription regulation</keyword>
<evidence type="ECO:0000256" key="3">
    <source>
        <dbReference type="ARBA" id="ARBA00023015"/>
    </source>
</evidence>
<comment type="caution">
    <text evidence="8">The sequence shown here is derived from an EMBL/GenBank/DDBJ whole genome shotgun (WGS) entry which is preliminary data.</text>
</comment>
<feature type="compositionally biased region" description="Polar residues" evidence="6">
    <location>
        <begin position="629"/>
        <end position="639"/>
    </location>
</feature>
<dbReference type="SMART" id="SM00066">
    <property type="entry name" value="GAL4"/>
    <property type="match status" value="1"/>
</dbReference>
<evidence type="ECO:0000256" key="6">
    <source>
        <dbReference type="SAM" id="MobiDB-lite"/>
    </source>
</evidence>
<evidence type="ECO:0000259" key="7">
    <source>
        <dbReference type="PROSITE" id="PS50048"/>
    </source>
</evidence>
<name>A0ABR4P8V9_9HELO</name>
<sequence length="784" mass="87569">MARSSIACARCRRSKVKCVNSGVDSICKACEMSGRECTYPPSGATITPKRSEPTPGVKVEDGENKRKIRKTDDFARRNAPRTGEDVLDAPILSKAVYRSVLDIFKRHFSTEMSFLHPSFRHRLDQAANPRDPSLPPLVDPEGTKLLVLAMLTLTARFHPELVAYHSPGQPIGASEYYATALVSSNGLSGISMSTPSLERIQALLMLGLYEWDQSKGGRAWFHVGAAIRLAQMMELSYEDDMDHAKQTAKRAGVDNTYDKEVRRRTMWSCFVMDRMLSCGKYRDRMVNIDSLKLRLPCADSLFLFGKGAPVGFLTDPISQHDDGILNRYIRLVNIWGEVSIWSHAGGRRTETYPPWDEKSRFFQLRQMLLQFREELPDDLAMNQDNLRNHILGGSGNAYTSLHTLNLISLVMLHREYIPHIALRCEKPDGPIDPPLFPKDQYKIPDGFWEDSADVLFRSARDIVDIVQSCREDDNALPESAQIVFALFTAAYTGIYAALFPQMDTVGHMRRSSQEIGNNGVGYSGLVIKILKQMTPRIPMAGVYVKKLIFAKSSLQAHREHFLTKREMPFAGGGLEEYKSIERELKEFGSLEDTNGHSSNEDSGDRSRASTNETGNASMNGEPMQGIEGQAQQQPRSSTAWPAVNTLAASIEADDRQRSSAHGQGSGAYQFGFQRSPSNTPVNTYSHHGDSSAGHNSPFARSDQTRSTDARPIVLAPMNQQRAMGPPGLPETESEFCQWLTTTEANYTWNTGRFDDFAQAYTEQDYNNELVSEPPRALATAWASY</sequence>
<feature type="compositionally biased region" description="Basic and acidic residues" evidence="6">
    <location>
        <begin position="598"/>
        <end position="607"/>
    </location>
</feature>
<proteinExistence type="predicted"/>
<dbReference type="Pfam" id="PF00172">
    <property type="entry name" value="Zn_clus"/>
    <property type="match status" value="1"/>
</dbReference>
<evidence type="ECO:0000256" key="2">
    <source>
        <dbReference type="ARBA" id="ARBA00022723"/>
    </source>
</evidence>
<keyword evidence="2" id="KW-0479">Metal-binding</keyword>
<evidence type="ECO:0000313" key="9">
    <source>
        <dbReference type="Proteomes" id="UP001629113"/>
    </source>
</evidence>
<dbReference type="InterPro" id="IPR007219">
    <property type="entry name" value="XnlR_reg_dom"/>
</dbReference>
<protein>
    <submittedName>
        <fullName evidence="8">C6 transcription factor</fullName>
    </submittedName>
</protein>
<evidence type="ECO:0000256" key="4">
    <source>
        <dbReference type="ARBA" id="ARBA00023163"/>
    </source>
</evidence>
<feature type="domain" description="Zn(2)-C6 fungal-type" evidence="7">
    <location>
        <begin position="7"/>
        <end position="39"/>
    </location>
</feature>
<dbReference type="EMBL" id="JBFCZG010000007">
    <property type="protein sequence ID" value="KAL3419746.1"/>
    <property type="molecule type" value="Genomic_DNA"/>
</dbReference>
<organism evidence="8 9">
    <name type="scientific">Phlyctema vagabunda</name>
    <dbReference type="NCBI Taxonomy" id="108571"/>
    <lineage>
        <taxon>Eukaryota</taxon>
        <taxon>Fungi</taxon>
        <taxon>Dikarya</taxon>
        <taxon>Ascomycota</taxon>
        <taxon>Pezizomycotina</taxon>
        <taxon>Leotiomycetes</taxon>
        <taxon>Helotiales</taxon>
        <taxon>Dermateaceae</taxon>
        <taxon>Phlyctema</taxon>
    </lineage>
</organism>
<dbReference type="SUPFAM" id="SSF57701">
    <property type="entry name" value="Zn2/Cys6 DNA-binding domain"/>
    <property type="match status" value="1"/>
</dbReference>
<keyword evidence="5" id="KW-0539">Nucleus</keyword>
<dbReference type="Gene3D" id="4.10.240.10">
    <property type="entry name" value="Zn(2)-C6 fungal-type DNA-binding domain"/>
    <property type="match status" value="1"/>
</dbReference>
<gene>
    <name evidence="8" type="ORF">PVAG01_08244</name>
</gene>
<dbReference type="PANTHER" id="PTHR47338">
    <property type="entry name" value="ZN(II)2CYS6 TRANSCRIPTION FACTOR (EUROFUNG)-RELATED"/>
    <property type="match status" value="1"/>
</dbReference>
<dbReference type="PROSITE" id="PS00463">
    <property type="entry name" value="ZN2_CY6_FUNGAL_1"/>
    <property type="match status" value="1"/>
</dbReference>
<dbReference type="PROSITE" id="PS50048">
    <property type="entry name" value="ZN2_CY6_FUNGAL_2"/>
    <property type="match status" value="1"/>
</dbReference>
<feature type="region of interest" description="Disordered" evidence="6">
    <location>
        <begin position="588"/>
        <end position="639"/>
    </location>
</feature>
<accession>A0ABR4P8V9</accession>
<feature type="compositionally biased region" description="Polar residues" evidence="6">
    <location>
        <begin position="672"/>
        <end position="685"/>
    </location>
</feature>
<dbReference type="CDD" id="cd12148">
    <property type="entry name" value="fungal_TF_MHR"/>
    <property type="match status" value="1"/>
</dbReference>
<comment type="subcellular location">
    <subcellularLocation>
        <location evidence="1">Nucleus</location>
    </subcellularLocation>
</comment>
<evidence type="ECO:0000256" key="1">
    <source>
        <dbReference type="ARBA" id="ARBA00004123"/>
    </source>
</evidence>
<dbReference type="Proteomes" id="UP001629113">
    <property type="component" value="Unassembled WGS sequence"/>
</dbReference>
<evidence type="ECO:0000313" key="8">
    <source>
        <dbReference type="EMBL" id="KAL3419746.1"/>
    </source>
</evidence>
<keyword evidence="9" id="KW-1185">Reference proteome</keyword>
<reference evidence="8 9" key="1">
    <citation type="submission" date="2024-06" db="EMBL/GenBank/DDBJ databases">
        <title>Complete genome of Phlyctema vagabunda strain 19-DSS-EL-015.</title>
        <authorList>
            <person name="Fiorenzani C."/>
        </authorList>
    </citation>
    <scope>NUCLEOTIDE SEQUENCE [LARGE SCALE GENOMIC DNA]</scope>
    <source>
        <strain evidence="8 9">19-DSS-EL-015</strain>
    </source>
</reference>
<dbReference type="CDD" id="cd00067">
    <property type="entry name" value="GAL4"/>
    <property type="match status" value="1"/>
</dbReference>
<dbReference type="SMART" id="SM00906">
    <property type="entry name" value="Fungal_trans"/>
    <property type="match status" value="1"/>
</dbReference>
<dbReference type="Pfam" id="PF04082">
    <property type="entry name" value="Fungal_trans"/>
    <property type="match status" value="1"/>
</dbReference>
<feature type="compositionally biased region" description="Polar residues" evidence="6">
    <location>
        <begin position="608"/>
        <end position="618"/>
    </location>
</feature>
<dbReference type="InterPro" id="IPR001138">
    <property type="entry name" value="Zn2Cys6_DnaBD"/>
</dbReference>
<evidence type="ECO:0000256" key="5">
    <source>
        <dbReference type="ARBA" id="ARBA00023242"/>
    </source>
</evidence>